<dbReference type="SUPFAM" id="SSF57850">
    <property type="entry name" value="RING/U-box"/>
    <property type="match status" value="1"/>
</dbReference>
<protein>
    <recommendedName>
        <fullName evidence="1">RING-type domain-containing protein</fullName>
    </recommendedName>
</protein>
<accession>A0A6C0E224</accession>
<dbReference type="EMBL" id="MN739720">
    <property type="protein sequence ID" value="QHT22671.1"/>
    <property type="molecule type" value="Genomic_DNA"/>
</dbReference>
<dbReference type="Gene3D" id="3.30.40.10">
    <property type="entry name" value="Zinc/RING finger domain, C3HC4 (zinc finger)"/>
    <property type="match status" value="1"/>
</dbReference>
<dbReference type="Pfam" id="PF13639">
    <property type="entry name" value="zf-RING_2"/>
    <property type="match status" value="1"/>
</dbReference>
<dbReference type="InterPro" id="IPR001841">
    <property type="entry name" value="Znf_RING"/>
</dbReference>
<dbReference type="InterPro" id="IPR013083">
    <property type="entry name" value="Znf_RING/FYVE/PHD"/>
</dbReference>
<reference evidence="2" key="1">
    <citation type="journal article" date="2020" name="Nature">
        <title>Giant virus diversity and host interactions through global metagenomics.</title>
        <authorList>
            <person name="Schulz F."/>
            <person name="Roux S."/>
            <person name="Paez-Espino D."/>
            <person name="Jungbluth S."/>
            <person name="Walsh D.A."/>
            <person name="Denef V.J."/>
            <person name="McMahon K.D."/>
            <person name="Konstantinidis K.T."/>
            <person name="Eloe-Fadrosh E.A."/>
            <person name="Kyrpides N.C."/>
            <person name="Woyke T."/>
        </authorList>
    </citation>
    <scope>NUCLEOTIDE SEQUENCE</scope>
    <source>
        <strain evidence="2">GVMAG-M-3300023179-114</strain>
    </source>
</reference>
<dbReference type="SMART" id="SM00184">
    <property type="entry name" value="RING"/>
    <property type="match status" value="1"/>
</dbReference>
<dbReference type="AlphaFoldDB" id="A0A6C0E224"/>
<evidence type="ECO:0000259" key="1">
    <source>
        <dbReference type="PROSITE" id="PS50089"/>
    </source>
</evidence>
<feature type="domain" description="RING-type" evidence="1">
    <location>
        <begin position="86"/>
        <end position="129"/>
    </location>
</feature>
<organism evidence="2">
    <name type="scientific">viral metagenome</name>
    <dbReference type="NCBI Taxonomy" id="1070528"/>
    <lineage>
        <taxon>unclassified sequences</taxon>
        <taxon>metagenomes</taxon>
        <taxon>organismal metagenomes</taxon>
    </lineage>
</organism>
<evidence type="ECO:0000313" key="2">
    <source>
        <dbReference type="EMBL" id="QHT22671.1"/>
    </source>
</evidence>
<name>A0A6C0E224_9ZZZZ</name>
<dbReference type="PROSITE" id="PS50089">
    <property type="entry name" value="ZF_RING_2"/>
    <property type="match status" value="1"/>
</dbReference>
<sequence length="148" mass="16850">MSEQTFDYLNAMYEYERSQNIESISLRRARAYLLHVSQNARGFRHGPSPLAARRPKPVDKSFTNPIKTKVKSLSRIELSACCAEDCSICMESHNKIDTVTTSCGHEFGKKCYTNWLRAPHGNQCCPVCRKQSPGLVSYRVRATRKVHP</sequence>
<proteinExistence type="predicted"/>